<evidence type="ECO:0000313" key="3">
    <source>
        <dbReference type="Proteomes" id="UP000254282"/>
    </source>
</evidence>
<feature type="domain" description="DUF6705" evidence="1">
    <location>
        <begin position="1"/>
        <end position="186"/>
    </location>
</feature>
<dbReference type="Proteomes" id="UP000254282">
    <property type="component" value="Unassembled WGS sequence"/>
</dbReference>
<sequence>MKLYLYKIIFILVFIPNCLYQAQSKPNIGEPTLIPCSSYIQDDSIDRFIGTWEGNNNGKTLKLILKKEKIRDPNTGICYDLIFGFHKLIENGVETENSVQFDNTNYLNGKSTILGTTNTNNNSHLHLSVTHLSKNKNINIIISYIDSEHLKIDASKNFEGIKVNEPGKPPYDYSIAIPSDFTLTKQ</sequence>
<dbReference type="AlphaFoldDB" id="A0A381FHX1"/>
<evidence type="ECO:0000313" key="2">
    <source>
        <dbReference type="EMBL" id="SUX46137.1"/>
    </source>
</evidence>
<protein>
    <recommendedName>
        <fullName evidence="1">DUF6705 domain-containing protein</fullName>
    </recommendedName>
</protein>
<proteinExistence type="predicted"/>
<evidence type="ECO:0000259" key="1">
    <source>
        <dbReference type="Pfam" id="PF20448"/>
    </source>
</evidence>
<dbReference type="InterPro" id="IPR046551">
    <property type="entry name" value="DUF6705"/>
</dbReference>
<name>A0A381FHX1_9FLAO</name>
<dbReference type="EMBL" id="UFVR01000004">
    <property type="protein sequence ID" value="SUX46137.1"/>
    <property type="molecule type" value="Genomic_DNA"/>
</dbReference>
<dbReference type="Pfam" id="PF20448">
    <property type="entry name" value="DUF6705"/>
    <property type="match status" value="1"/>
</dbReference>
<reference evidence="2 3" key="1">
    <citation type="submission" date="2018-06" db="EMBL/GenBank/DDBJ databases">
        <authorList>
            <consortium name="Pathogen Informatics"/>
            <person name="Doyle S."/>
        </authorList>
    </citation>
    <scope>NUCLEOTIDE SEQUENCE [LARGE SCALE GENOMIC DNA]</scope>
    <source>
        <strain evidence="2 3">NCTC13532</strain>
    </source>
</reference>
<organism evidence="2 3">
    <name type="scientific">Chryseobacterium indoltheticum</name>
    <dbReference type="NCBI Taxonomy" id="254"/>
    <lineage>
        <taxon>Bacteria</taxon>
        <taxon>Pseudomonadati</taxon>
        <taxon>Bacteroidota</taxon>
        <taxon>Flavobacteriia</taxon>
        <taxon>Flavobacteriales</taxon>
        <taxon>Weeksellaceae</taxon>
        <taxon>Chryseobacterium group</taxon>
        <taxon>Chryseobacterium</taxon>
    </lineage>
</organism>
<dbReference type="RefSeq" id="WP_115619965.1">
    <property type="nucleotide sequence ID" value="NZ_UFVR01000004.1"/>
</dbReference>
<gene>
    <name evidence="2" type="ORF">NCTC13532_01665</name>
</gene>
<accession>A0A381FHX1</accession>